<protein>
    <submittedName>
        <fullName evidence="2">Uncharacterized protein</fullName>
    </submittedName>
</protein>
<organism evidence="2 3">
    <name type="scientific">Psychroflexus aurantiacus</name>
    <dbReference type="NCBI Taxonomy" id="2709310"/>
    <lineage>
        <taxon>Bacteria</taxon>
        <taxon>Pseudomonadati</taxon>
        <taxon>Bacteroidota</taxon>
        <taxon>Flavobacteriia</taxon>
        <taxon>Flavobacteriales</taxon>
        <taxon>Flavobacteriaceae</taxon>
        <taxon>Psychroflexus</taxon>
    </lineage>
</organism>
<keyword evidence="1" id="KW-0812">Transmembrane</keyword>
<dbReference type="AlphaFoldDB" id="A0A6B3R0K2"/>
<keyword evidence="1" id="KW-0472">Membrane</keyword>
<evidence type="ECO:0000313" key="2">
    <source>
        <dbReference type="EMBL" id="NEV94086.1"/>
    </source>
</evidence>
<accession>A0A6B3R0K2</accession>
<dbReference type="EMBL" id="JAAIKD010000004">
    <property type="protein sequence ID" value="NEV94086.1"/>
    <property type="molecule type" value="Genomic_DNA"/>
</dbReference>
<feature type="transmembrane region" description="Helical" evidence="1">
    <location>
        <begin position="136"/>
        <end position="153"/>
    </location>
</feature>
<comment type="caution">
    <text evidence="2">The sequence shown here is derived from an EMBL/GenBank/DDBJ whole genome shotgun (WGS) entry which is preliminary data.</text>
</comment>
<name>A0A6B3R0K2_9FLAO</name>
<evidence type="ECO:0000313" key="3">
    <source>
        <dbReference type="Proteomes" id="UP000478505"/>
    </source>
</evidence>
<proteinExistence type="predicted"/>
<dbReference type="Proteomes" id="UP000478505">
    <property type="component" value="Unassembled WGS sequence"/>
</dbReference>
<keyword evidence="3" id="KW-1185">Reference proteome</keyword>
<sequence>MNEIYFTKENIDENFKSMALSIIQQLEDSYTEAELEKIKNKNLKKIVEDLDKHKPKSHAREMKKNLLKYVNHFIEVPIKEYDEIELTTLEATYILPILNNRFIKYGYTLKWLWLWTLLFALSFDALLFVFIGKYYFYIPIITILLIPFIFMQIRTEIKAKKNNRLW</sequence>
<keyword evidence="1" id="KW-1133">Transmembrane helix</keyword>
<gene>
    <name evidence="2" type="ORF">G3567_07995</name>
</gene>
<feature type="transmembrane region" description="Helical" evidence="1">
    <location>
        <begin position="111"/>
        <end position="130"/>
    </location>
</feature>
<reference evidence="2 3" key="1">
    <citation type="submission" date="2020-02" db="EMBL/GenBank/DDBJ databases">
        <title>Flavobacteriaceae Psychroflexus bacterium YR1-1, complete genome.</title>
        <authorList>
            <person name="Li Y."/>
            <person name="Wu S."/>
        </authorList>
    </citation>
    <scope>NUCLEOTIDE SEQUENCE [LARGE SCALE GENOMIC DNA]</scope>
    <source>
        <strain evidence="2 3">YR1-1</strain>
    </source>
</reference>
<evidence type="ECO:0000256" key="1">
    <source>
        <dbReference type="SAM" id="Phobius"/>
    </source>
</evidence>
<dbReference type="RefSeq" id="WP_164004814.1">
    <property type="nucleotide sequence ID" value="NZ_JAAIKD010000004.1"/>
</dbReference>